<evidence type="ECO:0000313" key="13">
    <source>
        <dbReference type="Proteomes" id="UP001217089"/>
    </source>
</evidence>
<keyword evidence="7" id="KW-0206">Cytoskeleton</keyword>
<dbReference type="InterPro" id="IPR040193">
    <property type="entry name" value="EFHC1/EFHC2/EFHB"/>
</dbReference>
<dbReference type="Pfam" id="PF25325">
    <property type="entry name" value="EF-hand_EFHB_C"/>
    <property type="match status" value="1"/>
</dbReference>
<name>A0ABQ9FU01_TEGGR</name>
<comment type="subcellular location">
    <subcellularLocation>
        <location evidence="1">Cytoplasm</location>
        <location evidence="1">Cytoskeleton</location>
        <location evidence="1">Flagellum axoneme</location>
    </subcellularLocation>
</comment>
<accession>A0ABQ9FU01</accession>
<dbReference type="Gene3D" id="1.10.238.10">
    <property type="entry name" value="EF-hand"/>
    <property type="match status" value="1"/>
</dbReference>
<evidence type="ECO:0000256" key="6">
    <source>
        <dbReference type="ARBA" id="ARBA00023069"/>
    </source>
</evidence>
<evidence type="ECO:0000256" key="8">
    <source>
        <dbReference type="ARBA" id="ARBA00023273"/>
    </source>
</evidence>
<evidence type="ECO:0000256" key="4">
    <source>
        <dbReference type="ARBA" id="ARBA00022837"/>
    </source>
</evidence>
<dbReference type="Pfam" id="PF13499">
    <property type="entry name" value="EF-hand_7"/>
    <property type="match status" value="1"/>
</dbReference>
<evidence type="ECO:0000313" key="11">
    <source>
        <dbReference type="EMBL" id="KAJ8320714.1"/>
    </source>
</evidence>
<evidence type="ECO:0000256" key="3">
    <source>
        <dbReference type="ARBA" id="ARBA00022737"/>
    </source>
</evidence>
<keyword evidence="4" id="KW-0106">Calcium</keyword>
<dbReference type="PANTHER" id="PTHR12086">
    <property type="entry name" value="EF-HAND DOMAIN C-TERMINAL CONTAINING PROTEIN"/>
    <property type="match status" value="1"/>
</dbReference>
<dbReference type="InterPro" id="IPR011992">
    <property type="entry name" value="EF-hand-dom_pair"/>
</dbReference>
<evidence type="ECO:0000256" key="5">
    <source>
        <dbReference type="ARBA" id="ARBA00022846"/>
    </source>
</evidence>
<dbReference type="SUPFAM" id="SSF47473">
    <property type="entry name" value="EF-hand"/>
    <property type="match status" value="1"/>
</dbReference>
<feature type="region of interest" description="Disordered" evidence="9">
    <location>
        <begin position="89"/>
        <end position="110"/>
    </location>
</feature>
<keyword evidence="5" id="KW-0282">Flagellum</keyword>
<gene>
    <name evidence="11" type="ORF">KUTeg_002301</name>
    <name evidence="12" type="ORF">KUTeg_002358</name>
</gene>
<evidence type="ECO:0000313" key="12">
    <source>
        <dbReference type="EMBL" id="KAJ8320771.1"/>
    </source>
</evidence>
<sequence length="259" mass="29602">MMSMGQENKGKIDVNDLREACIQYHLPVEPELLEQLMDACDVNRDGCIDYLEFSNFLNWKDKMPSGFPQKTETNLELIKENTNIESTSRLASDADLVRRTPQSAESTPRRLQKQIDKAIGDHRTSSSMINAVIGGVNTQDYRRYGVPTVRSDLPAPRIKRVDDRKNYGDESDAYGLVNPSLFSRHNVYEKDFLLPRTKEEIMEIFTSIGTRMTRENLEQLYDTAAQLHPKGFVSVESFRNILDEIQADQVKSGQHPMVI</sequence>
<feature type="domain" description="EF-hand" evidence="10">
    <location>
        <begin position="28"/>
        <end position="63"/>
    </location>
</feature>
<evidence type="ECO:0000256" key="1">
    <source>
        <dbReference type="ARBA" id="ARBA00004611"/>
    </source>
</evidence>
<protein>
    <recommendedName>
        <fullName evidence="10">EF-hand domain-containing protein</fullName>
    </recommendedName>
</protein>
<evidence type="ECO:0000256" key="7">
    <source>
        <dbReference type="ARBA" id="ARBA00023212"/>
    </source>
</evidence>
<dbReference type="EMBL" id="JARBDR010000141">
    <property type="protein sequence ID" value="KAJ8320771.1"/>
    <property type="molecule type" value="Genomic_DNA"/>
</dbReference>
<keyword evidence="6" id="KW-0969">Cilium</keyword>
<dbReference type="Proteomes" id="UP001217089">
    <property type="component" value="Unassembled WGS sequence"/>
</dbReference>
<dbReference type="InterPro" id="IPR018247">
    <property type="entry name" value="EF_Hand_1_Ca_BS"/>
</dbReference>
<evidence type="ECO:0000259" key="10">
    <source>
        <dbReference type="PROSITE" id="PS50222"/>
    </source>
</evidence>
<keyword evidence="3" id="KW-0677">Repeat</keyword>
<proteinExistence type="predicted"/>
<keyword evidence="8" id="KW-0966">Cell projection</keyword>
<reference evidence="11 13" key="1">
    <citation type="submission" date="2022-12" db="EMBL/GenBank/DDBJ databases">
        <title>Chromosome-level genome of Tegillarca granosa.</title>
        <authorList>
            <person name="Kim J."/>
        </authorList>
    </citation>
    <scope>NUCLEOTIDE SEQUENCE [LARGE SCALE GENOMIC DNA]</scope>
    <source>
        <strain evidence="11">Teg-2019</strain>
        <tissue evidence="11">Adductor muscle</tissue>
    </source>
</reference>
<evidence type="ECO:0000256" key="9">
    <source>
        <dbReference type="SAM" id="MobiDB-lite"/>
    </source>
</evidence>
<evidence type="ECO:0000256" key="2">
    <source>
        <dbReference type="ARBA" id="ARBA00022490"/>
    </source>
</evidence>
<comment type="caution">
    <text evidence="11">The sequence shown here is derived from an EMBL/GenBank/DDBJ whole genome shotgun (WGS) entry which is preliminary data.</text>
</comment>
<dbReference type="PROSITE" id="PS50222">
    <property type="entry name" value="EF_HAND_2"/>
    <property type="match status" value="1"/>
</dbReference>
<dbReference type="InterPro" id="IPR002048">
    <property type="entry name" value="EF_hand_dom"/>
</dbReference>
<dbReference type="InterPro" id="IPR057428">
    <property type="entry name" value="EFHB_EF-hand_C"/>
</dbReference>
<keyword evidence="2" id="KW-0963">Cytoplasm</keyword>
<dbReference type="EMBL" id="JARBDR010000141">
    <property type="protein sequence ID" value="KAJ8320714.1"/>
    <property type="molecule type" value="Genomic_DNA"/>
</dbReference>
<organism evidence="11 13">
    <name type="scientific">Tegillarca granosa</name>
    <name type="common">Malaysian cockle</name>
    <name type="synonym">Anadara granosa</name>
    <dbReference type="NCBI Taxonomy" id="220873"/>
    <lineage>
        <taxon>Eukaryota</taxon>
        <taxon>Metazoa</taxon>
        <taxon>Spiralia</taxon>
        <taxon>Lophotrochozoa</taxon>
        <taxon>Mollusca</taxon>
        <taxon>Bivalvia</taxon>
        <taxon>Autobranchia</taxon>
        <taxon>Pteriomorphia</taxon>
        <taxon>Arcoida</taxon>
        <taxon>Arcoidea</taxon>
        <taxon>Arcidae</taxon>
        <taxon>Tegillarca</taxon>
    </lineage>
</organism>
<keyword evidence="13" id="KW-1185">Reference proteome</keyword>
<dbReference type="PROSITE" id="PS00018">
    <property type="entry name" value="EF_HAND_1"/>
    <property type="match status" value="1"/>
</dbReference>
<dbReference type="PANTHER" id="PTHR12086:SF12">
    <property type="entry name" value="EF-HAND DOMAIN-CONTAINING FAMILY MEMBER B"/>
    <property type="match status" value="1"/>
</dbReference>